<comment type="caution">
    <text evidence="2">The sequence shown here is derived from an EMBL/GenBank/DDBJ whole genome shotgun (WGS) entry which is preliminary data.</text>
</comment>
<keyword evidence="1" id="KW-0472">Membrane</keyword>
<name>A0ABQ8U9V1_9EUKA</name>
<evidence type="ECO:0000313" key="3">
    <source>
        <dbReference type="Proteomes" id="UP001141327"/>
    </source>
</evidence>
<dbReference type="Proteomes" id="UP001141327">
    <property type="component" value="Unassembled WGS sequence"/>
</dbReference>
<organism evidence="2 3">
    <name type="scientific">Paratrimastix pyriformis</name>
    <dbReference type="NCBI Taxonomy" id="342808"/>
    <lineage>
        <taxon>Eukaryota</taxon>
        <taxon>Metamonada</taxon>
        <taxon>Preaxostyla</taxon>
        <taxon>Paratrimastigidae</taxon>
        <taxon>Paratrimastix</taxon>
    </lineage>
</organism>
<keyword evidence="1" id="KW-1133">Transmembrane helix</keyword>
<evidence type="ECO:0000313" key="2">
    <source>
        <dbReference type="EMBL" id="KAJ4456086.1"/>
    </source>
</evidence>
<keyword evidence="1" id="KW-0812">Transmembrane</keyword>
<gene>
    <name evidence="2" type="ORF">PAPYR_8854</name>
</gene>
<reference evidence="2" key="1">
    <citation type="journal article" date="2022" name="bioRxiv">
        <title>Genomics of Preaxostyla Flagellates Illuminates Evolutionary Transitions and the Path Towards Mitochondrial Loss.</title>
        <authorList>
            <person name="Novak L.V.F."/>
            <person name="Treitli S.C."/>
            <person name="Pyrih J."/>
            <person name="Halakuc P."/>
            <person name="Pipaliya S.V."/>
            <person name="Vacek V."/>
            <person name="Brzon O."/>
            <person name="Soukal P."/>
            <person name="Eme L."/>
            <person name="Dacks J.B."/>
            <person name="Karnkowska A."/>
            <person name="Elias M."/>
            <person name="Hampl V."/>
        </authorList>
    </citation>
    <scope>NUCLEOTIDE SEQUENCE</scope>
    <source>
        <strain evidence="2">RCP-MX</strain>
    </source>
</reference>
<evidence type="ECO:0000256" key="1">
    <source>
        <dbReference type="SAM" id="Phobius"/>
    </source>
</evidence>
<feature type="transmembrane region" description="Helical" evidence="1">
    <location>
        <begin position="28"/>
        <end position="49"/>
    </location>
</feature>
<protein>
    <submittedName>
        <fullName evidence="2">Uncharacterized protein</fullName>
    </submittedName>
</protein>
<proteinExistence type="predicted"/>
<sequence>MRCDLLIAQKDKSTAGTDMTCQILFDKFLDVSAVFCVLAVQVFTLSWFGGLQDILVSSLPYLVYSSYSFFSPFFGSSPLPFRLSQDSSFLYQ</sequence>
<accession>A0ABQ8U9V1</accession>
<dbReference type="EMBL" id="JAPMOS010000083">
    <property type="protein sequence ID" value="KAJ4456086.1"/>
    <property type="molecule type" value="Genomic_DNA"/>
</dbReference>
<keyword evidence="3" id="KW-1185">Reference proteome</keyword>